<dbReference type="VEuPathDB" id="FungiDB:SPRG_17801"/>
<evidence type="ECO:0000313" key="4">
    <source>
        <dbReference type="Proteomes" id="UP000030745"/>
    </source>
</evidence>
<dbReference type="EMBL" id="KK583974">
    <property type="protein sequence ID" value="KDO16694.1"/>
    <property type="molecule type" value="Genomic_DNA"/>
</dbReference>
<feature type="compositionally biased region" description="Basic residues" evidence="1">
    <location>
        <begin position="215"/>
        <end position="225"/>
    </location>
</feature>
<dbReference type="Proteomes" id="UP000030745">
    <property type="component" value="Unassembled WGS sequence"/>
</dbReference>
<evidence type="ECO:0000259" key="2">
    <source>
        <dbReference type="Pfam" id="PF11923"/>
    </source>
</evidence>
<protein>
    <recommendedName>
        <fullName evidence="2">NFACT protein C-terminal domain-containing protein</fullName>
    </recommendedName>
</protein>
<accession>A0A067BED2</accession>
<dbReference type="OrthoDB" id="207084at2759"/>
<feature type="compositionally biased region" description="Acidic residues" evidence="1">
    <location>
        <begin position="29"/>
        <end position="49"/>
    </location>
</feature>
<feature type="domain" description="NFACT protein C-terminal" evidence="2">
    <location>
        <begin position="84"/>
        <end position="201"/>
    </location>
</feature>
<dbReference type="GO" id="GO:1990116">
    <property type="term" value="P:ribosome-associated ubiquitin-dependent protein catabolic process"/>
    <property type="evidence" value="ECO:0007669"/>
    <property type="project" value="TreeGrafter"/>
</dbReference>
<sequence length="225" mass="24378">MKKYADQDEDERLLRLAALGHVKVAELTEAGENDKEDETPANDETEDATPSEAGTSVVDDEKEAIYALHRERKAQLQEQEEEEAQNAAFLDSFTGTPLPNDLLLFAMPVCAPYSTLALYTYKVKLTPGSQKKGKAVQFAVDHFLNLKPKISSAIKVTPVGEDATTDEVTPDVDPIEAQKELIKCVPEADLVGCMVGPVKVSAPGLSTAKKGGNNKPKKAHKNKST</sequence>
<dbReference type="GO" id="GO:0000049">
    <property type="term" value="F:tRNA binding"/>
    <property type="evidence" value="ECO:0007669"/>
    <property type="project" value="TreeGrafter"/>
</dbReference>
<dbReference type="PANTHER" id="PTHR15239:SF6">
    <property type="entry name" value="RIBOSOME QUALITY CONTROL COMPLEX SUBUNIT NEMF"/>
    <property type="match status" value="1"/>
</dbReference>
<dbReference type="STRING" id="695850.A0A067BED2"/>
<feature type="region of interest" description="Disordered" evidence="1">
    <location>
        <begin position="202"/>
        <end position="225"/>
    </location>
</feature>
<name>A0A067BED2_SAPPC</name>
<dbReference type="AlphaFoldDB" id="A0A067BED2"/>
<evidence type="ECO:0000256" key="1">
    <source>
        <dbReference type="SAM" id="MobiDB-lite"/>
    </source>
</evidence>
<dbReference type="Pfam" id="PF11923">
    <property type="entry name" value="NFACT-C"/>
    <property type="match status" value="1"/>
</dbReference>
<dbReference type="InterPro" id="IPR051608">
    <property type="entry name" value="RQC_Subunit_NEMF"/>
</dbReference>
<evidence type="ECO:0000313" key="3">
    <source>
        <dbReference type="EMBL" id="KDO16694.1"/>
    </source>
</evidence>
<dbReference type="GeneID" id="24139331"/>
<dbReference type="InterPro" id="IPR021846">
    <property type="entry name" value="NFACT-C"/>
</dbReference>
<reference evidence="3 4" key="1">
    <citation type="journal article" date="2013" name="PLoS Genet.">
        <title>Distinctive expansion of potential virulence genes in the genome of the oomycete fish pathogen Saprolegnia parasitica.</title>
        <authorList>
            <person name="Jiang R.H."/>
            <person name="de Bruijn I."/>
            <person name="Haas B.J."/>
            <person name="Belmonte R."/>
            <person name="Lobach L."/>
            <person name="Christie J."/>
            <person name="van den Ackerveken G."/>
            <person name="Bottin A."/>
            <person name="Bulone V."/>
            <person name="Diaz-Moreno S.M."/>
            <person name="Dumas B."/>
            <person name="Fan L."/>
            <person name="Gaulin E."/>
            <person name="Govers F."/>
            <person name="Grenville-Briggs L.J."/>
            <person name="Horner N.R."/>
            <person name="Levin J.Z."/>
            <person name="Mammella M."/>
            <person name="Meijer H.J."/>
            <person name="Morris P."/>
            <person name="Nusbaum C."/>
            <person name="Oome S."/>
            <person name="Phillips A.J."/>
            <person name="van Rooyen D."/>
            <person name="Rzeszutek E."/>
            <person name="Saraiva M."/>
            <person name="Secombes C.J."/>
            <person name="Seidl M.F."/>
            <person name="Snel B."/>
            <person name="Stassen J.H."/>
            <person name="Sykes S."/>
            <person name="Tripathy S."/>
            <person name="van den Berg H."/>
            <person name="Vega-Arreguin J.C."/>
            <person name="Wawra S."/>
            <person name="Young S.K."/>
            <person name="Zeng Q."/>
            <person name="Dieguez-Uribeondo J."/>
            <person name="Russ C."/>
            <person name="Tyler B.M."/>
            <person name="van West P."/>
        </authorList>
    </citation>
    <scope>NUCLEOTIDE SEQUENCE [LARGE SCALE GENOMIC DNA]</scope>
    <source>
        <strain evidence="3 4">CBS 223.65</strain>
    </source>
</reference>
<dbReference type="GO" id="GO:0043023">
    <property type="term" value="F:ribosomal large subunit binding"/>
    <property type="evidence" value="ECO:0007669"/>
    <property type="project" value="TreeGrafter"/>
</dbReference>
<dbReference type="GO" id="GO:1990112">
    <property type="term" value="C:RQC complex"/>
    <property type="evidence" value="ECO:0007669"/>
    <property type="project" value="TreeGrafter"/>
</dbReference>
<dbReference type="OMA" id="VTHHVAD"/>
<proteinExistence type="predicted"/>
<feature type="region of interest" description="Disordered" evidence="1">
    <location>
        <begin position="25"/>
        <end position="59"/>
    </location>
</feature>
<dbReference type="GO" id="GO:0072344">
    <property type="term" value="P:rescue of stalled ribosome"/>
    <property type="evidence" value="ECO:0007669"/>
    <property type="project" value="TreeGrafter"/>
</dbReference>
<gene>
    <name evidence="3" type="ORF">SPRG_17801</name>
</gene>
<keyword evidence="4" id="KW-1185">Reference proteome</keyword>
<dbReference type="KEGG" id="spar:SPRG_17801"/>
<dbReference type="PANTHER" id="PTHR15239">
    <property type="entry name" value="NUCLEAR EXPORT MEDIATOR FACTOR NEMF"/>
    <property type="match status" value="1"/>
</dbReference>
<organism evidence="3 4">
    <name type="scientific">Saprolegnia parasitica (strain CBS 223.65)</name>
    <dbReference type="NCBI Taxonomy" id="695850"/>
    <lineage>
        <taxon>Eukaryota</taxon>
        <taxon>Sar</taxon>
        <taxon>Stramenopiles</taxon>
        <taxon>Oomycota</taxon>
        <taxon>Saprolegniomycetes</taxon>
        <taxon>Saprolegniales</taxon>
        <taxon>Saprolegniaceae</taxon>
        <taxon>Saprolegnia</taxon>
    </lineage>
</organism>
<dbReference type="RefSeq" id="XP_012212596.1">
    <property type="nucleotide sequence ID" value="XM_012357206.1"/>
</dbReference>